<proteinExistence type="predicted"/>
<feature type="signal peptide" evidence="1">
    <location>
        <begin position="1"/>
        <end position="18"/>
    </location>
</feature>
<dbReference type="RefSeq" id="WP_200352898.1">
    <property type="nucleotide sequence ID" value="NZ_BAABHZ010000001.1"/>
</dbReference>
<keyword evidence="1" id="KW-0732">Signal</keyword>
<protein>
    <recommendedName>
        <fullName evidence="4">DUF2066 domain-containing protein</fullName>
    </recommendedName>
</protein>
<organism evidence="2 3">
    <name type="scientific">Luteolibacter yonseiensis</name>
    <dbReference type="NCBI Taxonomy" id="1144680"/>
    <lineage>
        <taxon>Bacteria</taxon>
        <taxon>Pseudomonadati</taxon>
        <taxon>Verrucomicrobiota</taxon>
        <taxon>Verrucomicrobiia</taxon>
        <taxon>Verrucomicrobiales</taxon>
        <taxon>Verrucomicrobiaceae</taxon>
        <taxon>Luteolibacter</taxon>
    </lineage>
</organism>
<dbReference type="Proteomes" id="UP000600139">
    <property type="component" value="Unassembled WGS sequence"/>
</dbReference>
<feature type="chain" id="PRO_5037380829" description="DUF2066 domain-containing protein" evidence="1">
    <location>
        <begin position="19"/>
        <end position="298"/>
    </location>
</feature>
<dbReference type="AlphaFoldDB" id="A0A934VDW2"/>
<evidence type="ECO:0000313" key="2">
    <source>
        <dbReference type="EMBL" id="MBK1817974.1"/>
    </source>
</evidence>
<name>A0A934VDW2_9BACT</name>
<dbReference type="EMBL" id="JAENIK010000012">
    <property type="protein sequence ID" value="MBK1817974.1"/>
    <property type="molecule type" value="Genomic_DNA"/>
</dbReference>
<sequence>MKLPVLSLFFAFLTPLTAGQWQPSQISSGAKWMVHADIDAMRESRTGQAVFSLIEANHEERFPSLTAFFTLQPLDEIHGITLYGDGTPENSAALIDGKFDRQGLESLLRFADTAAQLTHAGTVVHSWLDDGVRQYAAFANENLLVFSRQEEGLKRALDTLKTPPPAAEDSFTANESGKPLLVARARISEIGLPSDLAKLVRMAKTLQLAALESDGRFVLRASAETESNSDADRLRRMIDGIIAFAQIPDAKLEGLDLRAELDSVTRAPVFTAALSLPVDEWIPLMEKAVEEGKKLESR</sequence>
<accession>A0A934VDW2</accession>
<comment type="caution">
    <text evidence="2">The sequence shown here is derived from an EMBL/GenBank/DDBJ whole genome shotgun (WGS) entry which is preliminary data.</text>
</comment>
<keyword evidence="3" id="KW-1185">Reference proteome</keyword>
<evidence type="ECO:0008006" key="4">
    <source>
        <dbReference type="Google" id="ProtNLM"/>
    </source>
</evidence>
<reference evidence="2" key="1">
    <citation type="submission" date="2021-01" db="EMBL/GenBank/DDBJ databases">
        <title>Modified the classification status of verrucomicrobia.</title>
        <authorList>
            <person name="Feng X."/>
        </authorList>
    </citation>
    <scope>NUCLEOTIDE SEQUENCE</scope>
    <source>
        <strain evidence="2">JCM 18052</strain>
    </source>
</reference>
<evidence type="ECO:0000313" key="3">
    <source>
        <dbReference type="Proteomes" id="UP000600139"/>
    </source>
</evidence>
<evidence type="ECO:0000256" key="1">
    <source>
        <dbReference type="SAM" id="SignalP"/>
    </source>
</evidence>
<gene>
    <name evidence="2" type="ORF">JIN84_20295</name>
</gene>